<evidence type="ECO:0000256" key="6">
    <source>
        <dbReference type="ARBA" id="ARBA00022989"/>
    </source>
</evidence>
<feature type="transmembrane region" description="Helical" evidence="8">
    <location>
        <begin position="67"/>
        <end position="88"/>
    </location>
</feature>
<dbReference type="EMBL" id="QVLV01000020">
    <property type="protein sequence ID" value="RGE56814.1"/>
    <property type="molecule type" value="Genomic_DNA"/>
</dbReference>
<evidence type="ECO:0000256" key="3">
    <source>
        <dbReference type="ARBA" id="ARBA00022448"/>
    </source>
</evidence>
<comment type="similarity">
    <text evidence="2">Belongs to the auxin efflux carrier (TC 2.A.69) family.</text>
</comment>
<reference evidence="9" key="1">
    <citation type="submission" date="2018-08" db="EMBL/GenBank/DDBJ databases">
        <title>A genome reference for cultivated species of the human gut microbiota.</title>
        <authorList>
            <person name="Zou Y."/>
            <person name="Xue W."/>
            <person name="Luo G."/>
        </authorList>
    </citation>
    <scope>NUCLEOTIDE SEQUENCE [LARGE SCALE GENOMIC DNA]</scope>
    <source>
        <strain evidence="9">TF05-5AC</strain>
    </source>
</reference>
<comment type="caution">
    <text evidence="9">The sequence shown here is derived from an EMBL/GenBank/DDBJ whole genome shotgun (WGS) entry which is preliminary data.</text>
</comment>
<feature type="transmembrane region" description="Helical" evidence="8">
    <location>
        <begin position="128"/>
        <end position="150"/>
    </location>
</feature>
<sequence length="304" mass="33252">MDTFVVLQQMLILLAMMAIGYYSYRKEWIDRNAYGKLSKIVVNILNPLIIINGVLGRSGGENGKKVFINLLLILLYFIILIAVSFLVVRLLRVKPSQNHLYRMMTVFSNVGFMAIPLVSSVYGEECVFYVSFYILIYNILLYTYGIHLISGGKKEKTDLKKLMNPGVAACLVSAVVFAGNIPAAESVKSFTGYMGNAAIPMSMMLIGASIAQANLKELLGEAKIYAFLAIKLLIIPMTAALVIRNFALPAELAGIFVFMLGMPVGSIVVPLAAEYGADETCCTRGTVLSTLFSIVTIPLVSLFL</sequence>
<dbReference type="RefSeq" id="WP_117545444.1">
    <property type="nucleotide sequence ID" value="NZ_JBKUNB010000032.1"/>
</dbReference>
<keyword evidence="10" id="KW-1185">Reference proteome</keyword>
<evidence type="ECO:0000313" key="9">
    <source>
        <dbReference type="EMBL" id="RGE56814.1"/>
    </source>
</evidence>
<accession>A0A3E3HY91</accession>
<keyword evidence="3" id="KW-0813">Transport</keyword>
<dbReference type="GO" id="GO:0005886">
    <property type="term" value="C:plasma membrane"/>
    <property type="evidence" value="ECO:0007669"/>
    <property type="project" value="UniProtKB-SubCell"/>
</dbReference>
<gene>
    <name evidence="9" type="ORF">DXC51_21870</name>
</gene>
<feature type="transmembrane region" description="Helical" evidence="8">
    <location>
        <begin position="100"/>
        <end position="122"/>
    </location>
</feature>
<dbReference type="GO" id="GO:0055085">
    <property type="term" value="P:transmembrane transport"/>
    <property type="evidence" value="ECO:0007669"/>
    <property type="project" value="InterPro"/>
</dbReference>
<keyword evidence="4" id="KW-1003">Cell membrane</keyword>
<evidence type="ECO:0000256" key="1">
    <source>
        <dbReference type="ARBA" id="ARBA00004651"/>
    </source>
</evidence>
<feature type="transmembrane region" description="Helical" evidence="8">
    <location>
        <begin position="193"/>
        <end position="212"/>
    </location>
</feature>
<feature type="transmembrane region" description="Helical" evidence="8">
    <location>
        <begin position="285"/>
        <end position="303"/>
    </location>
</feature>
<dbReference type="Pfam" id="PF03547">
    <property type="entry name" value="Mem_trans"/>
    <property type="match status" value="2"/>
</dbReference>
<name>A0A3E3HY91_9FIRM</name>
<dbReference type="PANTHER" id="PTHR36838">
    <property type="entry name" value="AUXIN EFFLUX CARRIER FAMILY PROTEIN"/>
    <property type="match status" value="1"/>
</dbReference>
<dbReference type="Proteomes" id="UP000260812">
    <property type="component" value="Unassembled WGS sequence"/>
</dbReference>
<evidence type="ECO:0000256" key="7">
    <source>
        <dbReference type="ARBA" id="ARBA00023136"/>
    </source>
</evidence>
<feature type="transmembrane region" description="Helical" evidence="8">
    <location>
        <begin position="6"/>
        <end position="24"/>
    </location>
</feature>
<evidence type="ECO:0000256" key="4">
    <source>
        <dbReference type="ARBA" id="ARBA00022475"/>
    </source>
</evidence>
<evidence type="ECO:0000256" key="8">
    <source>
        <dbReference type="SAM" id="Phobius"/>
    </source>
</evidence>
<feature type="transmembrane region" description="Helical" evidence="8">
    <location>
        <begin position="162"/>
        <end position="181"/>
    </location>
</feature>
<evidence type="ECO:0000256" key="2">
    <source>
        <dbReference type="ARBA" id="ARBA00010145"/>
    </source>
</evidence>
<dbReference type="InterPro" id="IPR038770">
    <property type="entry name" value="Na+/solute_symporter_sf"/>
</dbReference>
<dbReference type="GeneID" id="97989436"/>
<evidence type="ECO:0000313" key="10">
    <source>
        <dbReference type="Proteomes" id="UP000260812"/>
    </source>
</evidence>
<evidence type="ECO:0000256" key="5">
    <source>
        <dbReference type="ARBA" id="ARBA00022692"/>
    </source>
</evidence>
<feature type="transmembrane region" description="Helical" evidence="8">
    <location>
        <begin position="252"/>
        <end position="273"/>
    </location>
</feature>
<dbReference type="InterPro" id="IPR004776">
    <property type="entry name" value="Mem_transp_PIN-like"/>
</dbReference>
<comment type="subcellular location">
    <subcellularLocation>
        <location evidence="1">Cell membrane</location>
        <topology evidence="1">Multi-pass membrane protein</topology>
    </subcellularLocation>
</comment>
<keyword evidence="6 8" id="KW-1133">Transmembrane helix</keyword>
<keyword evidence="7 8" id="KW-0472">Membrane</keyword>
<dbReference type="AlphaFoldDB" id="A0A3E3HY91"/>
<keyword evidence="5 8" id="KW-0812">Transmembrane</keyword>
<feature type="transmembrane region" description="Helical" evidence="8">
    <location>
        <begin position="36"/>
        <end position="55"/>
    </location>
</feature>
<dbReference type="Gene3D" id="1.20.1530.20">
    <property type="match status" value="1"/>
</dbReference>
<protein>
    <submittedName>
        <fullName evidence="9">AEC family transporter</fullName>
    </submittedName>
</protein>
<dbReference type="PANTHER" id="PTHR36838:SF1">
    <property type="entry name" value="SLR1864 PROTEIN"/>
    <property type="match status" value="1"/>
</dbReference>
<proteinExistence type="inferred from homology"/>
<organism evidence="9 10">
    <name type="scientific">Eisenbergiella massiliensis</name>
    <dbReference type="NCBI Taxonomy" id="1720294"/>
    <lineage>
        <taxon>Bacteria</taxon>
        <taxon>Bacillati</taxon>
        <taxon>Bacillota</taxon>
        <taxon>Clostridia</taxon>
        <taxon>Lachnospirales</taxon>
        <taxon>Lachnospiraceae</taxon>
        <taxon>Eisenbergiella</taxon>
    </lineage>
</organism>
<feature type="transmembrane region" description="Helical" evidence="8">
    <location>
        <begin position="224"/>
        <end position="246"/>
    </location>
</feature>